<dbReference type="EMBL" id="JAENII010000002">
    <property type="protein sequence ID" value="MBK1826007.1"/>
    <property type="molecule type" value="Genomic_DNA"/>
</dbReference>
<evidence type="ECO:0000256" key="1">
    <source>
        <dbReference type="SAM" id="MobiDB-lite"/>
    </source>
</evidence>
<reference evidence="2" key="1">
    <citation type="submission" date="2021-01" db="EMBL/GenBank/DDBJ databases">
        <title>Modified the classification status of verrucomicrobia.</title>
        <authorList>
            <person name="Feng X."/>
        </authorList>
    </citation>
    <scope>NUCLEOTIDE SEQUENCE</scope>
    <source>
        <strain evidence="2">KCTC 22201</strain>
    </source>
</reference>
<organism evidence="2 3">
    <name type="scientific">Haloferula rosea</name>
    <dbReference type="NCBI Taxonomy" id="490093"/>
    <lineage>
        <taxon>Bacteria</taxon>
        <taxon>Pseudomonadati</taxon>
        <taxon>Verrucomicrobiota</taxon>
        <taxon>Verrucomicrobiia</taxon>
        <taxon>Verrucomicrobiales</taxon>
        <taxon>Verrucomicrobiaceae</taxon>
        <taxon>Haloferula</taxon>
    </lineage>
</organism>
<evidence type="ECO:0000313" key="2">
    <source>
        <dbReference type="EMBL" id="MBK1826007.1"/>
    </source>
</evidence>
<feature type="region of interest" description="Disordered" evidence="1">
    <location>
        <begin position="219"/>
        <end position="238"/>
    </location>
</feature>
<evidence type="ECO:0000313" key="3">
    <source>
        <dbReference type="Proteomes" id="UP000658278"/>
    </source>
</evidence>
<sequence length="238" mass="26364">MFFRSCVTAIVLSFGLHAQENALIEARALCFQYVGDVKSVFAPGEKKDEMVEVPLFTSAMTEPFKMRATDSAGVFSLPNEDPEVPYKALPGIKLPNSSKVLFLFLPSPTPEKSPYRIVALADDTRNFPYGAVRLMNLHSKAVRFHMGEHNGARAIGLNPGKSRLVDEINRLDDFNRYPVLAEYASDKGFAGFYNNAWRSVEGKRDLVIVYPDPGSGLPRLNHYEDAEPADLGPPPGEQ</sequence>
<protein>
    <submittedName>
        <fullName evidence="2">Uncharacterized protein</fullName>
    </submittedName>
</protein>
<name>A0A934VEI8_9BACT</name>
<dbReference type="AlphaFoldDB" id="A0A934VEI8"/>
<gene>
    <name evidence="2" type="ORF">JIN81_03175</name>
</gene>
<dbReference type="RefSeq" id="WP_200276263.1">
    <property type="nucleotide sequence ID" value="NZ_JAENII010000002.1"/>
</dbReference>
<accession>A0A934VEI8</accession>
<dbReference type="Proteomes" id="UP000658278">
    <property type="component" value="Unassembled WGS sequence"/>
</dbReference>
<comment type="caution">
    <text evidence="2">The sequence shown here is derived from an EMBL/GenBank/DDBJ whole genome shotgun (WGS) entry which is preliminary data.</text>
</comment>
<proteinExistence type="predicted"/>
<keyword evidence="3" id="KW-1185">Reference proteome</keyword>